<comment type="cofactor">
    <cofactor evidence="8">
        <name>heme</name>
        <dbReference type="ChEBI" id="CHEBI:30413"/>
    </cofactor>
    <text evidence="8">The heme is bound between the two transmembrane subunits.</text>
</comment>
<dbReference type="GO" id="GO:0016020">
    <property type="term" value="C:membrane"/>
    <property type="evidence" value="ECO:0007669"/>
    <property type="project" value="UniProtKB-SubCell"/>
</dbReference>
<comment type="subcellular location">
    <subcellularLocation>
        <location evidence="1">Membrane</location>
        <topology evidence="1">Multi-pass membrane protein</topology>
    </subcellularLocation>
</comment>
<geneLocation type="mitochondrion" evidence="10"/>
<keyword evidence="6 8" id="KW-0408">Iron</keyword>
<dbReference type="InterPro" id="IPR018495">
    <property type="entry name" value="Succ_DH_cyt_bsu_CS"/>
</dbReference>
<dbReference type="CDD" id="cd03499">
    <property type="entry name" value="SQR_TypeC_SdhC"/>
    <property type="match status" value="1"/>
</dbReference>
<keyword evidence="7 9" id="KW-0472">Membrane</keyword>
<keyword evidence="10" id="KW-0496">Mitochondrion</keyword>
<evidence type="ECO:0000256" key="9">
    <source>
        <dbReference type="SAM" id="Phobius"/>
    </source>
</evidence>
<dbReference type="InterPro" id="IPR034804">
    <property type="entry name" value="SQR/QFR_C/D"/>
</dbReference>
<evidence type="ECO:0000256" key="1">
    <source>
        <dbReference type="ARBA" id="ARBA00004141"/>
    </source>
</evidence>
<evidence type="ECO:0000256" key="6">
    <source>
        <dbReference type="ARBA" id="ARBA00023004"/>
    </source>
</evidence>
<dbReference type="Pfam" id="PF01127">
    <property type="entry name" value="Sdh_cyt"/>
    <property type="match status" value="1"/>
</dbReference>
<dbReference type="EMBL" id="MT211881">
    <property type="protein sequence ID" value="QJF58171.1"/>
    <property type="molecule type" value="Genomic_DNA"/>
</dbReference>
<dbReference type="SUPFAM" id="SSF81343">
    <property type="entry name" value="Fumarate reductase respiratory complex transmembrane subunits"/>
    <property type="match status" value="1"/>
</dbReference>
<protein>
    <submittedName>
        <fullName evidence="10">Succinate:cytochrome c oxidoreductase subunit 3</fullName>
    </submittedName>
</protein>
<keyword evidence="5 9" id="KW-1133">Transmembrane helix</keyword>
<feature type="binding site" description="axial binding residue" evidence="8">
    <location>
        <position position="91"/>
    </location>
    <ligand>
        <name>heme</name>
        <dbReference type="ChEBI" id="CHEBI:30413"/>
        <note>ligand shared with second transmembrane subunit</note>
    </ligand>
    <ligandPart>
        <name>Fe</name>
        <dbReference type="ChEBI" id="CHEBI:18248"/>
    </ligandPart>
</feature>
<organism evidence="10">
    <name type="scientific">Corallina officinalis</name>
    <name type="common">Coral seaweed</name>
    <dbReference type="NCBI Taxonomy" id="35170"/>
    <lineage>
        <taxon>Eukaryota</taxon>
        <taxon>Rhodophyta</taxon>
        <taxon>Florideophyceae</taxon>
        <taxon>Corallinophycidae</taxon>
        <taxon>Corallinales</taxon>
        <taxon>Corallinaceae</taxon>
        <taxon>Corallinoideae</taxon>
        <taxon>Corallina</taxon>
    </lineage>
</organism>
<evidence type="ECO:0000256" key="4">
    <source>
        <dbReference type="ARBA" id="ARBA00022723"/>
    </source>
</evidence>
<dbReference type="GO" id="GO:0009055">
    <property type="term" value="F:electron transfer activity"/>
    <property type="evidence" value="ECO:0007669"/>
    <property type="project" value="InterPro"/>
</dbReference>
<dbReference type="PIRSF" id="PIRSF000178">
    <property type="entry name" value="SDH_cyt_b560"/>
    <property type="match status" value="1"/>
</dbReference>
<dbReference type="AlphaFoldDB" id="A0A6M3WAV2"/>
<proteinExistence type="predicted"/>
<reference evidence="10" key="1">
    <citation type="submission" date="2020-03" db="EMBL/GenBank/DDBJ databases">
        <title>Mitochondrial and Plastid genome variability of Corallina officinalis (Corallinales, Rhodophyta).</title>
        <authorList>
            <person name="Yesson C."/>
            <person name="Bian X."/>
            <person name="Williamson C."/>
            <person name="Briscoe A.G."/>
            <person name="Brodie J."/>
        </authorList>
    </citation>
    <scope>NUCLEOTIDE SEQUENCE</scope>
</reference>
<feature type="transmembrane region" description="Helical" evidence="9">
    <location>
        <begin position="105"/>
        <end position="131"/>
    </location>
</feature>
<dbReference type="PANTHER" id="PTHR10978">
    <property type="entry name" value="SUCCINATE DEHYDROGENASE CYTOCHROME B560 SUBUNIT"/>
    <property type="match status" value="1"/>
</dbReference>
<evidence type="ECO:0000256" key="5">
    <source>
        <dbReference type="ARBA" id="ARBA00022989"/>
    </source>
</evidence>
<dbReference type="GO" id="GO:0046872">
    <property type="term" value="F:metal ion binding"/>
    <property type="evidence" value="ECO:0007669"/>
    <property type="project" value="UniProtKB-KW"/>
</dbReference>
<keyword evidence="2 8" id="KW-0349">Heme</keyword>
<feature type="transmembrane region" description="Helical" evidence="9">
    <location>
        <begin position="35"/>
        <end position="55"/>
    </location>
</feature>
<keyword evidence="4 8" id="KW-0479">Metal-binding</keyword>
<sequence>MLNLVKNKTSFRIFNRPLSPHLTIYTSQLTSTYSIWHRFTAISLIISLVIFLSLLKLSSYPTFNFMLNHINIKMWVQNTFILNFTTIFLYHLLNGLRHISWDLSFNLSINLIHSTARYVSVIIFVYLVFLIQKIVI</sequence>
<gene>
    <name evidence="10" type="primary">sdh3</name>
</gene>
<dbReference type="InterPro" id="IPR014314">
    <property type="entry name" value="Succ_DH_cytb556"/>
</dbReference>
<evidence type="ECO:0000256" key="8">
    <source>
        <dbReference type="PIRSR" id="PIRSR000178-1"/>
    </source>
</evidence>
<keyword evidence="3 9" id="KW-0812">Transmembrane</keyword>
<dbReference type="InterPro" id="IPR000701">
    <property type="entry name" value="SuccDH_FuR_B_TM-su"/>
</dbReference>
<dbReference type="GO" id="GO:0006099">
    <property type="term" value="P:tricarboxylic acid cycle"/>
    <property type="evidence" value="ECO:0007669"/>
    <property type="project" value="InterPro"/>
</dbReference>
<dbReference type="PROSITE" id="PS01000">
    <property type="entry name" value="SDH_CYT_1"/>
    <property type="match status" value="1"/>
</dbReference>
<evidence type="ECO:0000313" key="10">
    <source>
        <dbReference type="EMBL" id="QJF58171.1"/>
    </source>
</evidence>
<dbReference type="PANTHER" id="PTHR10978:SF18">
    <property type="entry name" value="SUCCINATE DEHYDROGENASE SUBUNIT 3-1, MITOCHONDRIAL"/>
    <property type="match status" value="1"/>
</dbReference>
<dbReference type="Gene3D" id="1.20.1300.10">
    <property type="entry name" value="Fumarate reductase/succinate dehydrogenase, transmembrane subunit"/>
    <property type="match status" value="1"/>
</dbReference>
<dbReference type="GO" id="GO:0006121">
    <property type="term" value="P:mitochondrial electron transport, succinate to ubiquinone"/>
    <property type="evidence" value="ECO:0007669"/>
    <property type="project" value="TreeGrafter"/>
</dbReference>
<feature type="transmembrane region" description="Helical" evidence="9">
    <location>
        <begin position="75"/>
        <end position="93"/>
    </location>
</feature>
<evidence type="ECO:0000256" key="7">
    <source>
        <dbReference type="ARBA" id="ARBA00023136"/>
    </source>
</evidence>
<dbReference type="NCBIfam" id="TIGR02970">
    <property type="entry name" value="succ_dehyd_cytB"/>
    <property type="match status" value="1"/>
</dbReference>
<accession>A0A6M3WAV2</accession>
<dbReference type="GO" id="GO:0005739">
    <property type="term" value="C:mitochondrion"/>
    <property type="evidence" value="ECO:0007669"/>
    <property type="project" value="GOC"/>
</dbReference>
<name>A0A6M3WAV2_COROI</name>
<evidence type="ECO:0000256" key="3">
    <source>
        <dbReference type="ARBA" id="ARBA00022692"/>
    </source>
</evidence>
<evidence type="ECO:0000256" key="2">
    <source>
        <dbReference type="ARBA" id="ARBA00022617"/>
    </source>
</evidence>